<organism evidence="1 3">
    <name type="scientific">Mediterraneibacter gnavus</name>
    <name type="common">Ruminococcus gnavus</name>
    <dbReference type="NCBI Taxonomy" id="33038"/>
    <lineage>
        <taxon>Bacteria</taxon>
        <taxon>Bacillati</taxon>
        <taxon>Bacillota</taxon>
        <taxon>Clostridia</taxon>
        <taxon>Lachnospirales</taxon>
        <taxon>Lachnospiraceae</taxon>
        <taxon>Mediterraneibacter</taxon>
    </lineage>
</organism>
<sequence>MFDKKNYVLNCDICDARKMKEEDYNNYKNMIINADIVIVSTSSKSILNRLPVTINQDYTIEIADDVETELKVINGSYEITDSMVVQEHTLLIVNGALNIHSGTKEILEKYEKIHVNGSVRCAESISGYLTKLSASNSVSIYPDDCMILNDTFIVDKYFPLRAKEGNKYYVKDKVIIQDKSVDLQKLVEKNVRFVTEQLIIPEEMVESCIELFDEKVDFVVIPAGMTLHYGDAVLNEDLLKEEGDSIYVYGNLKVPGNLKLDTLEDLISKLIVKDTVVLMKNQETSFKRLNVEYQRLEFEWEGRIIENKPNISIDKILLENSSDQVLVRNIATVKIAQDVTPELILNYLRIQNCAQVLCNEEQKSVIAAISQNVAQIGEADGEELPGKNIGIQDLLFAKVINADSYIL</sequence>
<evidence type="ECO:0000313" key="1">
    <source>
        <dbReference type="EMBL" id="PLT57814.1"/>
    </source>
</evidence>
<evidence type="ECO:0000313" key="4">
    <source>
        <dbReference type="Proteomes" id="UP000234891"/>
    </source>
</evidence>
<evidence type="ECO:0000313" key="2">
    <source>
        <dbReference type="EMBL" id="PLT70475.1"/>
    </source>
</evidence>
<reference evidence="3 4" key="1">
    <citation type="journal article" date="2017" name="Genome Med.">
        <title>A novel Ruminococcus gnavus clade enriched in inflammatory bowel disease patients.</title>
        <authorList>
            <person name="Hall A.B."/>
            <person name="Yassour M."/>
            <person name="Sauk J."/>
            <person name="Garner A."/>
            <person name="Jiang X."/>
            <person name="Arthur T."/>
            <person name="Lagoudas G.K."/>
            <person name="Vatanen T."/>
            <person name="Fornelos N."/>
            <person name="Wilson R."/>
            <person name="Bertha M."/>
            <person name="Cohen M."/>
            <person name="Garber J."/>
            <person name="Khalili H."/>
            <person name="Gevers D."/>
            <person name="Ananthakrishnan A.N."/>
            <person name="Kugathasan S."/>
            <person name="Lander E.S."/>
            <person name="Blainey P."/>
            <person name="Vlamakis H."/>
            <person name="Xavier R.J."/>
            <person name="Huttenhower C."/>
        </authorList>
    </citation>
    <scope>NUCLEOTIDE SEQUENCE [LARGE SCALE GENOMIC DNA]</scope>
    <source>
        <strain evidence="1 3">RJX1118</strain>
        <strain evidence="2 4">RJX1124</strain>
    </source>
</reference>
<evidence type="ECO:0000313" key="3">
    <source>
        <dbReference type="Proteomes" id="UP000234849"/>
    </source>
</evidence>
<accession>A0A2N5NLS7</accession>
<proteinExistence type="predicted"/>
<dbReference type="EMBL" id="NIHM01000002">
    <property type="protein sequence ID" value="PLT57814.1"/>
    <property type="molecule type" value="Genomic_DNA"/>
</dbReference>
<comment type="caution">
    <text evidence="1">The sequence shown here is derived from an EMBL/GenBank/DDBJ whole genome shotgun (WGS) entry which is preliminary data.</text>
</comment>
<dbReference type="Proteomes" id="UP000234849">
    <property type="component" value="Unassembled WGS sequence"/>
</dbReference>
<dbReference type="Proteomes" id="UP000234891">
    <property type="component" value="Unassembled WGS sequence"/>
</dbReference>
<dbReference type="RefSeq" id="WP_101871368.1">
    <property type="nucleotide sequence ID" value="NZ_NIHM01000002.1"/>
</dbReference>
<protein>
    <submittedName>
        <fullName evidence="1">Uncharacterized protein</fullName>
    </submittedName>
</protein>
<name>A0A2N5NLS7_MEDGN</name>
<dbReference type="AlphaFoldDB" id="A0A2N5NLS7"/>
<gene>
    <name evidence="1" type="ORF">CDL18_02315</name>
    <name evidence="2" type="ORF">CDL26_14290</name>
</gene>
<dbReference type="EMBL" id="NIHS01000034">
    <property type="protein sequence ID" value="PLT70475.1"/>
    <property type="molecule type" value="Genomic_DNA"/>
</dbReference>